<evidence type="ECO:0000256" key="1">
    <source>
        <dbReference type="ARBA" id="ARBA00004651"/>
    </source>
</evidence>
<feature type="transmembrane region" description="Helical" evidence="15">
    <location>
        <begin position="279"/>
        <end position="299"/>
    </location>
</feature>
<evidence type="ECO:0000256" key="4">
    <source>
        <dbReference type="ARBA" id="ARBA00022448"/>
    </source>
</evidence>
<evidence type="ECO:0000256" key="6">
    <source>
        <dbReference type="ARBA" id="ARBA00022692"/>
    </source>
</evidence>
<evidence type="ECO:0000313" key="17">
    <source>
        <dbReference type="EMBL" id="KZT58957.1"/>
    </source>
</evidence>
<keyword evidence="6 15" id="KW-0812">Transmembrane</keyword>
<evidence type="ECO:0000259" key="16">
    <source>
        <dbReference type="PROSITE" id="PS51384"/>
    </source>
</evidence>
<evidence type="ECO:0000256" key="13">
    <source>
        <dbReference type="ARBA" id="ARBA00048483"/>
    </source>
</evidence>
<evidence type="ECO:0000256" key="2">
    <source>
        <dbReference type="ARBA" id="ARBA00006278"/>
    </source>
</evidence>
<dbReference type="PANTHER" id="PTHR32361">
    <property type="entry name" value="FERRIC/CUPRIC REDUCTASE TRANSMEMBRANE COMPONENT"/>
    <property type="match status" value="1"/>
</dbReference>
<feature type="compositionally biased region" description="Polar residues" evidence="14">
    <location>
        <begin position="484"/>
        <end position="500"/>
    </location>
</feature>
<keyword evidence="8 15" id="KW-1133">Transmembrane helix</keyword>
<keyword evidence="9" id="KW-0560">Oxidoreductase</keyword>
<dbReference type="AlphaFoldDB" id="A0A165H7N7"/>
<feature type="transmembrane region" description="Helical" evidence="15">
    <location>
        <begin position="311"/>
        <end position="328"/>
    </location>
</feature>
<keyword evidence="4" id="KW-0813">Transport</keyword>
<dbReference type="Pfam" id="PF08030">
    <property type="entry name" value="NAD_binding_6"/>
    <property type="match status" value="2"/>
</dbReference>
<feature type="transmembrane region" description="Helical" evidence="15">
    <location>
        <begin position="196"/>
        <end position="220"/>
    </location>
</feature>
<dbReference type="EC" id="1.16.1.9" evidence="3"/>
<keyword evidence="5" id="KW-1003">Cell membrane</keyword>
<feature type="compositionally biased region" description="Polar residues" evidence="14">
    <location>
        <begin position="1036"/>
        <end position="1050"/>
    </location>
</feature>
<dbReference type="FunCoup" id="A0A165H7N7">
    <property type="interactions" value="197"/>
</dbReference>
<dbReference type="Gene3D" id="2.40.30.10">
    <property type="entry name" value="Translation factors"/>
    <property type="match status" value="1"/>
</dbReference>
<dbReference type="Pfam" id="PF08022">
    <property type="entry name" value="FAD_binding_8"/>
    <property type="match status" value="1"/>
</dbReference>
<feature type="compositionally biased region" description="Basic and acidic residues" evidence="14">
    <location>
        <begin position="893"/>
        <end position="903"/>
    </location>
</feature>
<dbReference type="Proteomes" id="UP000076842">
    <property type="component" value="Unassembled WGS sequence"/>
</dbReference>
<evidence type="ECO:0000256" key="8">
    <source>
        <dbReference type="ARBA" id="ARBA00022989"/>
    </source>
</evidence>
<organism evidence="17 18">
    <name type="scientific">Calocera cornea HHB12733</name>
    <dbReference type="NCBI Taxonomy" id="1353952"/>
    <lineage>
        <taxon>Eukaryota</taxon>
        <taxon>Fungi</taxon>
        <taxon>Dikarya</taxon>
        <taxon>Basidiomycota</taxon>
        <taxon>Agaricomycotina</taxon>
        <taxon>Dacrymycetes</taxon>
        <taxon>Dacrymycetales</taxon>
        <taxon>Dacrymycetaceae</taxon>
        <taxon>Calocera</taxon>
    </lineage>
</organism>
<feature type="region of interest" description="Disordered" evidence="14">
    <location>
        <begin position="805"/>
        <end position="1073"/>
    </location>
</feature>
<gene>
    <name evidence="17" type="ORF">CALCODRAFT_481890</name>
</gene>
<keyword evidence="18" id="KW-1185">Reference proteome</keyword>
<feature type="transmembrane region" description="Helical" evidence="15">
    <location>
        <begin position="69"/>
        <end position="87"/>
    </location>
</feature>
<dbReference type="SFLD" id="SFLDS00052">
    <property type="entry name" value="Ferric_Reductase_Domain"/>
    <property type="match status" value="2"/>
</dbReference>
<evidence type="ECO:0000256" key="15">
    <source>
        <dbReference type="SAM" id="Phobius"/>
    </source>
</evidence>
<dbReference type="GO" id="GO:0052851">
    <property type="term" value="F:ferric-chelate reductase (NADPH) activity"/>
    <property type="evidence" value="ECO:0007669"/>
    <property type="project" value="UniProtKB-EC"/>
</dbReference>
<dbReference type="InterPro" id="IPR013130">
    <property type="entry name" value="Fe3_Rdtase_TM_dom"/>
</dbReference>
<dbReference type="SUPFAM" id="SSF63380">
    <property type="entry name" value="Riboflavin synthase domain-like"/>
    <property type="match status" value="1"/>
</dbReference>
<feature type="compositionally biased region" description="Basic and acidic residues" evidence="14">
    <location>
        <begin position="418"/>
        <end position="433"/>
    </location>
</feature>
<dbReference type="GO" id="GO:0015677">
    <property type="term" value="P:copper ion import"/>
    <property type="evidence" value="ECO:0007669"/>
    <property type="project" value="TreeGrafter"/>
</dbReference>
<dbReference type="GO" id="GO:0006826">
    <property type="term" value="P:iron ion transport"/>
    <property type="evidence" value="ECO:0007669"/>
    <property type="project" value="TreeGrafter"/>
</dbReference>
<dbReference type="CDD" id="cd06186">
    <property type="entry name" value="NOX_Duox_like_FAD_NADP"/>
    <property type="match status" value="1"/>
</dbReference>
<dbReference type="InterPro" id="IPR051410">
    <property type="entry name" value="Ferric/Cupric_Reductase"/>
</dbReference>
<dbReference type="InterPro" id="IPR013112">
    <property type="entry name" value="FAD-bd_8"/>
</dbReference>
<dbReference type="InterPro" id="IPR017938">
    <property type="entry name" value="Riboflavin_synthase-like_b-brl"/>
</dbReference>
<dbReference type="InterPro" id="IPR013121">
    <property type="entry name" value="Fe_red_NAD-bd_6"/>
</dbReference>
<proteinExistence type="inferred from homology"/>
<comment type="catalytic activity">
    <reaction evidence="13">
        <text>2 a Fe(II)-siderophore + NADP(+) + H(+) = 2 a Fe(III)-siderophore + NADPH</text>
        <dbReference type="Rhea" id="RHEA:28795"/>
        <dbReference type="Rhea" id="RHEA-COMP:11342"/>
        <dbReference type="Rhea" id="RHEA-COMP:11344"/>
        <dbReference type="ChEBI" id="CHEBI:15378"/>
        <dbReference type="ChEBI" id="CHEBI:29033"/>
        <dbReference type="ChEBI" id="CHEBI:29034"/>
        <dbReference type="ChEBI" id="CHEBI:57783"/>
        <dbReference type="ChEBI" id="CHEBI:58349"/>
        <dbReference type="EC" id="1.16.1.9"/>
    </reaction>
</comment>
<feature type="transmembrane region" description="Helical" evidence="15">
    <location>
        <begin position="241"/>
        <end position="259"/>
    </location>
</feature>
<sequence length="1204" mass="132570">MAVVPSVIATLVSTYTPPFLGVPTTSTTAPSPPPTAPPSDPTVPALTDGKAWITAYLLVHRLSSASYRYAYLLWIVILFFGLLFALLHWTGFRGGPLGAAFDKWAYRRRTWRKKAALRQLPYRQPRALPSNAQLLALLILLIGPIALSFVGADYIKPGTPLWDLGHSIVAADTATATAPQYTIGKSWWTSGDRLGLIAFALFPLSVLLALKTPPFALFALPILTSLHFDKLTRLHKWCGRVIYLLTVGHVVAWSVQLARDKQDGVSSKSAWSFVFLYQDFIYALIAFGCFTLLILLSLGPIRERFYETFKLLHYLLVPLTLVFSALHYPPLGAWCYAALGLWAAERVWRAGRGLWVNGAFGGRRRKEETLGKGRYQVPTPYIVGQEWAPQGQQAQQGPQGRLEPWQLQLQQSNQLQQRQRDNRASYVSDREKPLPVPGEEQHQQQAHAYPPARQGRRSDEDSFTDSISEYYQYDATPVEGPGVQSPTKQGFGQHSPSSSVDLMVSRPGPRGASLEYAAGYQKEAGMVASSSSSSSRRAGYAATPAGFAHAVALPGRTVRLTLQTARPLTWAPGQHVLLRIPALSRFTMHPFTIASCCDRAERSELVLVIRARKGFTKQLWSYVYAHSGPGRSVAETLFTSSGRPKRGILLKATVDGPCGSAERARWGENATIVIIVGGSGVSFGTAIMEYVCLCLRGREGKSLGGRATRGGFRTDRVRFVWTVREYSHIQWAAPIIRRCLDMMPRNALQVDIFVTNGMKNPISQASTDLRTMAYQSEVFGDDASTLAPPVAQFAKPGRVRTMSNASASSVDSAGSDSSVADLDYASDEGGRLPRRLVPTQQREEEEPHILDMTNFDYEDDTRMPGEAQLSQKVRKEGKVRRAISRRVTNAAAAKREPRSKAHDSAGSSLLPYDQGSPTKESPPPVPPNAPPSSYRPPGAPEPASNRPRSFYPPGHPGRRSDNMGPYEQEPRYAAVSSADMYADGTDPLSFGPPAPVRPPRAQRSPMPGATPTDERQRPFPSAYVEPSDPYRHDFPGSSSSVTLQQYNSPYDQPYVRPTHTRRESTQSSLYTMGGTQTPSLYAYDTNYDARTPGAGESVRSLVDRKGQSFGPSHHRSESKVEMDDWEADDLNVVSEMARPGRPKLDRILADEVERAHGTLAVACCGPSSLNAMVRKLVAAQISPARLLRGDKRGRITLVTEDFEW</sequence>
<dbReference type="Pfam" id="PF01794">
    <property type="entry name" value="Ferric_reduct"/>
    <property type="match status" value="1"/>
</dbReference>
<dbReference type="PROSITE" id="PS51384">
    <property type="entry name" value="FAD_FR"/>
    <property type="match status" value="1"/>
</dbReference>
<name>A0A165H7N7_9BASI</name>
<feature type="compositionally biased region" description="Pro residues" evidence="14">
    <location>
        <begin position="920"/>
        <end position="940"/>
    </location>
</feature>
<evidence type="ECO:0000256" key="10">
    <source>
        <dbReference type="ARBA" id="ARBA00023065"/>
    </source>
</evidence>
<dbReference type="GO" id="GO:0005886">
    <property type="term" value="C:plasma membrane"/>
    <property type="evidence" value="ECO:0007669"/>
    <property type="project" value="UniProtKB-SubCell"/>
</dbReference>
<comment type="similarity">
    <text evidence="2">Belongs to the ferric reductase (FRE) family.</text>
</comment>
<keyword evidence="11 15" id="KW-0472">Membrane</keyword>
<evidence type="ECO:0000256" key="7">
    <source>
        <dbReference type="ARBA" id="ARBA00022982"/>
    </source>
</evidence>
<comment type="subcellular location">
    <subcellularLocation>
        <location evidence="1">Cell membrane</location>
        <topology evidence="1">Multi-pass membrane protein</topology>
    </subcellularLocation>
</comment>
<accession>A0A165H7N7</accession>
<dbReference type="Gene3D" id="3.40.50.80">
    <property type="entry name" value="Nucleotide-binding domain of ferredoxin-NADP reductase (FNR) module"/>
    <property type="match status" value="2"/>
</dbReference>
<feature type="transmembrane region" description="Helical" evidence="15">
    <location>
        <begin position="134"/>
        <end position="155"/>
    </location>
</feature>
<dbReference type="InterPro" id="IPR017927">
    <property type="entry name" value="FAD-bd_FR_type"/>
</dbReference>
<evidence type="ECO:0000256" key="9">
    <source>
        <dbReference type="ARBA" id="ARBA00023002"/>
    </source>
</evidence>
<dbReference type="InterPro" id="IPR039261">
    <property type="entry name" value="FNR_nucleotide-bd"/>
</dbReference>
<dbReference type="EMBL" id="KV423945">
    <property type="protein sequence ID" value="KZT58957.1"/>
    <property type="molecule type" value="Genomic_DNA"/>
</dbReference>
<keyword evidence="7" id="KW-0249">Electron transport</keyword>
<dbReference type="GO" id="GO:0006879">
    <property type="term" value="P:intracellular iron ion homeostasis"/>
    <property type="evidence" value="ECO:0007669"/>
    <property type="project" value="TreeGrafter"/>
</dbReference>
<evidence type="ECO:0000256" key="12">
    <source>
        <dbReference type="ARBA" id="ARBA00023180"/>
    </source>
</evidence>
<evidence type="ECO:0000256" key="3">
    <source>
        <dbReference type="ARBA" id="ARBA00012668"/>
    </source>
</evidence>
<reference evidence="17 18" key="1">
    <citation type="journal article" date="2016" name="Mol. Biol. Evol.">
        <title>Comparative Genomics of Early-Diverging Mushroom-Forming Fungi Provides Insights into the Origins of Lignocellulose Decay Capabilities.</title>
        <authorList>
            <person name="Nagy L.G."/>
            <person name="Riley R."/>
            <person name="Tritt A."/>
            <person name="Adam C."/>
            <person name="Daum C."/>
            <person name="Floudas D."/>
            <person name="Sun H."/>
            <person name="Yadav J.S."/>
            <person name="Pangilinan J."/>
            <person name="Larsson K.H."/>
            <person name="Matsuura K."/>
            <person name="Barry K."/>
            <person name="Labutti K."/>
            <person name="Kuo R."/>
            <person name="Ohm R.A."/>
            <person name="Bhattacharya S.S."/>
            <person name="Shirouzu T."/>
            <person name="Yoshinaga Y."/>
            <person name="Martin F.M."/>
            <person name="Grigoriev I.V."/>
            <person name="Hibbett D.S."/>
        </authorList>
    </citation>
    <scope>NUCLEOTIDE SEQUENCE [LARGE SCALE GENOMIC DNA]</scope>
    <source>
        <strain evidence="17 18">HHB12733</strain>
    </source>
</reference>
<evidence type="ECO:0000256" key="5">
    <source>
        <dbReference type="ARBA" id="ARBA00022475"/>
    </source>
</evidence>
<protein>
    <recommendedName>
        <fullName evidence="3">ferric-chelate reductase (NADPH)</fullName>
        <ecNumber evidence="3">1.16.1.9</ecNumber>
    </recommendedName>
</protein>
<feature type="region of interest" description="Disordered" evidence="14">
    <location>
        <begin position="411"/>
        <end position="463"/>
    </location>
</feature>
<evidence type="ECO:0000256" key="11">
    <source>
        <dbReference type="ARBA" id="ARBA00023136"/>
    </source>
</evidence>
<dbReference type="STRING" id="1353952.A0A165H7N7"/>
<keyword evidence="12" id="KW-0325">Glycoprotein</keyword>
<evidence type="ECO:0000256" key="14">
    <source>
        <dbReference type="SAM" id="MobiDB-lite"/>
    </source>
</evidence>
<feature type="domain" description="FAD-binding FR-type" evidence="16">
    <location>
        <begin position="540"/>
        <end position="664"/>
    </location>
</feature>
<feature type="region of interest" description="Disordered" evidence="14">
    <location>
        <begin position="476"/>
        <end position="506"/>
    </location>
</feature>
<keyword evidence="10" id="KW-0406">Ion transport</keyword>
<dbReference type="OrthoDB" id="10006946at2759"/>
<feature type="compositionally biased region" description="Low complexity" evidence="14">
    <location>
        <begin position="805"/>
        <end position="823"/>
    </location>
</feature>
<feature type="compositionally biased region" description="Basic residues" evidence="14">
    <location>
        <begin position="875"/>
        <end position="884"/>
    </location>
</feature>
<dbReference type="PANTHER" id="PTHR32361:SF9">
    <property type="entry name" value="FERRIC REDUCTASE TRANSMEMBRANE COMPONENT 3-RELATED"/>
    <property type="match status" value="1"/>
</dbReference>
<dbReference type="InParanoid" id="A0A165H7N7"/>
<evidence type="ECO:0000313" key="18">
    <source>
        <dbReference type="Proteomes" id="UP000076842"/>
    </source>
</evidence>